<dbReference type="PANTHER" id="PTHR30437:SF5">
    <property type="entry name" value="REGULATOR OF NUCLEOSIDE DIPHOSPHATE KINASE"/>
    <property type="match status" value="1"/>
</dbReference>
<dbReference type="InterPro" id="IPR023459">
    <property type="entry name" value="Tscrpt_elong_fac_GreA/B_fam"/>
</dbReference>
<proteinExistence type="predicted"/>
<feature type="domain" description="Transcription elongation factor GreA/GreB C-terminal" evidence="1">
    <location>
        <begin position="51"/>
        <end position="124"/>
    </location>
</feature>
<dbReference type="GO" id="GO:0016301">
    <property type="term" value="F:kinase activity"/>
    <property type="evidence" value="ECO:0007669"/>
    <property type="project" value="UniProtKB-KW"/>
</dbReference>
<dbReference type="SUPFAM" id="SSF54534">
    <property type="entry name" value="FKBP-like"/>
    <property type="match status" value="1"/>
</dbReference>
<keyword evidence="3" id="KW-0418">Kinase</keyword>
<dbReference type="Pfam" id="PF01272">
    <property type="entry name" value="GreA_GreB"/>
    <property type="match status" value="1"/>
</dbReference>
<feature type="domain" description="Regulator of nucleoside diphosphate kinase N-terminal" evidence="2">
    <location>
        <begin position="8"/>
        <end position="44"/>
    </location>
</feature>
<dbReference type="Gene3D" id="3.10.50.30">
    <property type="entry name" value="Transcription elongation factor, GreA/GreB, C-terminal domain"/>
    <property type="match status" value="1"/>
</dbReference>
<dbReference type="InterPro" id="IPR001437">
    <property type="entry name" value="Tscrpt_elong_fac_GreA/B_C"/>
</dbReference>
<gene>
    <name evidence="3" type="primary">rnk</name>
    <name evidence="3" type="ORF">ACFPQ5_11185</name>
</gene>
<sequence length="135" mass="14813">MYHPNRPIVSSRDLDRIEALLDATPERTLPGKGALIEELDRADIRAPHEMPPDVVTMNSTVRFAMAVPPKEFCLKLVYPEDADGTDRLSVLTPVGSALLGLAVGDAIEWPKPRGGMLRVDVLEVVAQPEREAYSP</sequence>
<name>A0ABW0MLH9_9BURK</name>
<keyword evidence="4" id="KW-1185">Reference proteome</keyword>
<dbReference type="NCBIfam" id="NF004396">
    <property type="entry name" value="PRK05753.1"/>
    <property type="match status" value="1"/>
</dbReference>
<dbReference type="Proteomes" id="UP001596101">
    <property type="component" value="Unassembled WGS sequence"/>
</dbReference>
<dbReference type="Pfam" id="PF14760">
    <property type="entry name" value="Rnk_N"/>
    <property type="match status" value="1"/>
</dbReference>
<dbReference type="EMBL" id="JBHSMR010000013">
    <property type="protein sequence ID" value="MFC5478758.1"/>
    <property type="molecule type" value="Genomic_DNA"/>
</dbReference>
<evidence type="ECO:0000259" key="1">
    <source>
        <dbReference type="Pfam" id="PF01272"/>
    </source>
</evidence>
<dbReference type="InterPro" id="IPR029462">
    <property type="entry name" value="Rnk_N"/>
</dbReference>
<dbReference type="Gene3D" id="1.10.286.20">
    <property type="match status" value="1"/>
</dbReference>
<keyword evidence="3" id="KW-0808">Transferase</keyword>
<accession>A0ABW0MLH9</accession>
<organism evidence="3 4">
    <name type="scientific">Massilia suwonensis</name>
    <dbReference type="NCBI Taxonomy" id="648895"/>
    <lineage>
        <taxon>Bacteria</taxon>
        <taxon>Pseudomonadati</taxon>
        <taxon>Pseudomonadota</taxon>
        <taxon>Betaproteobacteria</taxon>
        <taxon>Burkholderiales</taxon>
        <taxon>Oxalobacteraceae</taxon>
        <taxon>Telluria group</taxon>
        <taxon>Massilia</taxon>
    </lineage>
</organism>
<reference evidence="4" key="1">
    <citation type="journal article" date="2019" name="Int. J. Syst. Evol. Microbiol.">
        <title>The Global Catalogue of Microorganisms (GCM) 10K type strain sequencing project: providing services to taxonomists for standard genome sequencing and annotation.</title>
        <authorList>
            <consortium name="The Broad Institute Genomics Platform"/>
            <consortium name="The Broad Institute Genome Sequencing Center for Infectious Disease"/>
            <person name="Wu L."/>
            <person name="Ma J."/>
        </authorList>
    </citation>
    <scope>NUCLEOTIDE SEQUENCE [LARGE SCALE GENOMIC DNA]</scope>
    <source>
        <strain evidence="4">CCUG 43111</strain>
    </source>
</reference>
<dbReference type="RefSeq" id="WP_379755038.1">
    <property type="nucleotide sequence ID" value="NZ_JBHSMR010000013.1"/>
</dbReference>
<evidence type="ECO:0000313" key="4">
    <source>
        <dbReference type="Proteomes" id="UP001596101"/>
    </source>
</evidence>
<evidence type="ECO:0000259" key="2">
    <source>
        <dbReference type="Pfam" id="PF14760"/>
    </source>
</evidence>
<dbReference type="PANTHER" id="PTHR30437">
    <property type="entry name" value="TRANSCRIPTION ELONGATION FACTOR GREA"/>
    <property type="match status" value="1"/>
</dbReference>
<evidence type="ECO:0000313" key="3">
    <source>
        <dbReference type="EMBL" id="MFC5478758.1"/>
    </source>
</evidence>
<dbReference type="InterPro" id="IPR036953">
    <property type="entry name" value="GreA/GreB_C_sf"/>
</dbReference>
<comment type="caution">
    <text evidence="3">The sequence shown here is derived from an EMBL/GenBank/DDBJ whole genome shotgun (WGS) entry which is preliminary data.</text>
</comment>
<protein>
    <submittedName>
        <fullName evidence="3">Nucleoside diphosphate kinase regulator</fullName>
    </submittedName>
</protein>